<sequence length="459" mass="50143">MSTFKKITLKLFVLLILFNGNLYAKQIPNSFADLAEKLMPSVVNISTTQTIKTQANPFPFQFPPGSPFEDMFKEFERPTERKATSLGSGFIIDKDGTIVTNNHVIANADDIIVKIDSKEYEAKVLGSDPYADLAVLKIDSSSKFASVEFGNSDKARVGDWVVAIGNPFGLGGTVTSGIISARNRDINLTRYDDFIQTDASINQGNSGGPLFNLEGKVIGINTAIIAPGQSGSIGIGFAIPSNVASNIISQLIKYGETKRGWLGVRIQQVTKEIAEVQNLDTPKGALVAGVSQNSPAEKAGIEPGDIILEFDGNEINTMRNLPKIVANTKVGKNVSVKIWRNKKSINKKLVLGRLESSKEFIAENKPAKKNKEVEIEDLKITVSNLSSDEIEKRKLDVNLKGVIVIDISPRSPLSRLLTPGDIIVELQKKPIKDTEDLKKVAKQIILNGKKTILIRFINR</sequence>
<gene>
    <name evidence="15" type="ORF">METZ01_LOCUS83039</name>
</gene>
<evidence type="ECO:0000256" key="5">
    <source>
        <dbReference type="ARBA" id="ARBA00013958"/>
    </source>
</evidence>
<evidence type="ECO:0000256" key="3">
    <source>
        <dbReference type="ARBA" id="ARBA00010541"/>
    </source>
</evidence>
<dbReference type="InterPro" id="IPR009003">
    <property type="entry name" value="Peptidase_S1_PA"/>
</dbReference>
<accession>A0A381UPU6</accession>
<evidence type="ECO:0000256" key="9">
    <source>
        <dbReference type="ARBA" id="ARBA00022764"/>
    </source>
</evidence>
<keyword evidence="11" id="KW-0720">Serine protease</keyword>
<dbReference type="FunFam" id="2.40.10.120:FF:000007">
    <property type="entry name" value="Periplasmic serine endoprotease DegP-like"/>
    <property type="match status" value="1"/>
</dbReference>
<dbReference type="PRINTS" id="PR00834">
    <property type="entry name" value="PROTEASES2C"/>
</dbReference>
<organism evidence="15">
    <name type="scientific">marine metagenome</name>
    <dbReference type="NCBI Taxonomy" id="408172"/>
    <lineage>
        <taxon>unclassified sequences</taxon>
        <taxon>metagenomes</taxon>
        <taxon>ecological metagenomes</taxon>
    </lineage>
</organism>
<dbReference type="PANTHER" id="PTHR22939:SF130">
    <property type="entry name" value="PERIPLASMIC SERINE ENDOPROTEASE DEGP-LIKE-RELATED"/>
    <property type="match status" value="1"/>
</dbReference>
<evidence type="ECO:0000256" key="13">
    <source>
        <dbReference type="ARBA" id="ARBA00032850"/>
    </source>
</evidence>
<evidence type="ECO:0000256" key="1">
    <source>
        <dbReference type="ARBA" id="ARBA00001772"/>
    </source>
</evidence>
<dbReference type="FunFam" id="2.40.10.10:FF:000001">
    <property type="entry name" value="Periplasmic serine protease DegS"/>
    <property type="match status" value="1"/>
</dbReference>
<dbReference type="InterPro" id="IPR036034">
    <property type="entry name" value="PDZ_sf"/>
</dbReference>
<dbReference type="InterPro" id="IPR001940">
    <property type="entry name" value="Peptidase_S1C"/>
</dbReference>
<evidence type="ECO:0000256" key="11">
    <source>
        <dbReference type="ARBA" id="ARBA00022825"/>
    </source>
</evidence>
<dbReference type="Gene3D" id="2.40.10.120">
    <property type="match status" value="1"/>
</dbReference>
<keyword evidence="12" id="KW-0346">Stress response</keyword>
<dbReference type="SUPFAM" id="SSF50156">
    <property type="entry name" value="PDZ domain-like"/>
    <property type="match status" value="2"/>
</dbReference>
<dbReference type="Pfam" id="PF13180">
    <property type="entry name" value="PDZ_2"/>
    <property type="match status" value="1"/>
</dbReference>
<dbReference type="Pfam" id="PF13365">
    <property type="entry name" value="Trypsin_2"/>
    <property type="match status" value="1"/>
</dbReference>
<feature type="non-terminal residue" evidence="15">
    <location>
        <position position="459"/>
    </location>
</feature>
<comment type="similarity">
    <text evidence="3">Belongs to the peptidase S1C family.</text>
</comment>
<dbReference type="GO" id="GO:0042597">
    <property type="term" value="C:periplasmic space"/>
    <property type="evidence" value="ECO:0007669"/>
    <property type="project" value="UniProtKB-SubCell"/>
</dbReference>
<keyword evidence="9" id="KW-0574">Periplasm</keyword>
<keyword evidence="10" id="KW-0378">Hydrolase</keyword>
<dbReference type="InterPro" id="IPR011782">
    <property type="entry name" value="Pept_S1C_Do"/>
</dbReference>
<dbReference type="GO" id="GO:0004252">
    <property type="term" value="F:serine-type endopeptidase activity"/>
    <property type="evidence" value="ECO:0007669"/>
    <property type="project" value="InterPro"/>
</dbReference>
<evidence type="ECO:0000256" key="12">
    <source>
        <dbReference type="ARBA" id="ARBA00023016"/>
    </source>
</evidence>
<dbReference type="AlphaFoldDB" id="A0A381UPU6"/>
<dbReference type="EMBL" id="UINC01006883">
    <property type="protein sequence ID" value="SVA30185.1"/>
    <property type="molecule type" value="Genomic_DNA"/>
</dbReference>
<evidence type="ECO:0000256" key="8">
    <source>
        <dbReference type="ARBA" id="ARBA00022737"/>
    </source>
</evidence>
<dbReference type="SUPFAM" id="SSF50494">
    <property type="entry name" value="Trypsin-like serine proteases"/>
    <property type="match status" value="1"/>
</dbReference>
<keyword evidence="7" id="KW-0732">Signal</keyword>
<evidence type="ECO:0000256" key="10">
    <source>
        <dbReference type="ARBA" id="ARBA00022801"/>
    </source>
</evidence>
<evidence type="ECO:0000256" key="4">
    <source>
        <dbReference type="ARBA" id="ARBA00013035"/>
    </source>
</evidence>
<evidence type="ECO:0000259" key="14">
    <source>
        <dbReference type="PROSITE" id="PS50106"/>
    </source>
</evidence>
<keyword evidence="8" id="KW-0677">Repeat</keyword>
<name>A0A381UPU6_9ZZZZ</name>
<reference evidence="15" key="1">
    <citation type="submission" date="2018-05" db="EMBL/GenBank/DDBJ databases">
        <authorList>
            <person name="Lanie J.A."/>
            <person name="Ng W.-L."/>
            <person name="Kazmierczak K.M."/>
            <person name="Andrzejewski T.M."/>
            <person name="Davidsen T.M."/>
            <person name="Wayne K.J."/>
            <person name="Tettelin H."/>
            <person name="Glass J.I."/>
            <person name="Rusch D."/>
            <person name="Podicherti R."/>
            <person name="Tsui H.-C.T."/>
            <person name="Winkler M.E."/>
        </authorList>
    </citation>
    <scope>NUCLEOTIDE SEQUENCE</scope>
</reference>
<dbReference type="CDD" id="cd10839">
    <property type="entry name" value="cpPDZ1_DegP-like"/>
    <property type="match status" value="1"/>
</dbReference>
<proteinExistence type="inferred from homology"/>
<evidence type="ECO:0000256" key="7">
    <source>
        <dbReference type="ARBA" id="ARBA00022729"/>
    </source>
</evidence>
<dbReference type="GO" id="GO:0006508">
    <property type="term" value="P:proteolysis"/>
    <property type="evidence" value="ECO:0007669"/>
    <property type="project" value="UniProtKB-KW"/>
</dbReference>
<dbReference type="Gene3D" id="2.30.42.10">
    <property type="match status" value="2"/>
</dbReference>
<protein>
    <recommendedName>
        <fullName evidence="5">Probable periplasmic serine endoprotease DegP-like</fullName>
        <ecNumber evidence="4">3.4.21.107</ecNumber>
    </recommendedName>
    <alternativeName>
        <fullName evidence="13">Protease Do</fullName>
    </alternativeName>
</protein>
<dbReference type="PROSITE" id="PS50106">
    <property type="entry name" value="PDZ"/>
    <property type="match status" value="1"/>
</dbReference>
<dbReference type="NCBIfam" id="TIGR02037">
    <property type="entry name" value="degP_htrA_DO"/>
    <property type="match status" value="1"/>
</dbReference>
<evidence type="ECO:0000256" key="6">
    <source>
        <dbReference type="ARBA" id="ARBA00022670"/>
    </source>
</evidence>
<comment type="catalytic activity">
    <reaction evidence="1">
        <text>Acts on substrates that are at least partially unfolded. The cleavage site P1 residue is normally between a pair of hydrophobic residues, such as Val-|-Val.</text>
        <dbReference type="EC" id="3.4.21.107"/>
    </reaction>
</comment>
<comment type="subcellular location">
    <subcellularLocation>
        <location evidence="2">Periplasm</location>
    </subcellularLocation>
</comment>
<dbReference type="SMART" id="SM00228">
    <property type="entry name" value="PDZ"/>
    <property type="match status" value="2"/>
</dbReference>
<dbReference type="PANTHER" id="PTHR22939">
    <property type="entry name" value="SERINE PROTEASE FAMILY S1C HTRA-RELATED"/>
    <property type="match status" value="1"/>
</dbReference>
<evidence type="ECO:0000313" key="15">
    <source>
        <dbReference type="EMBL" id="SVA30185.1"/>
    </source>
</evidence>
<dbReference type="EC" id="3.4.21.107" evidence="4"/>
<evidence type="ECO:0000256" key="2">
    <source>
        <dbReference type="ARBA" id="ARBA00004418"/>
    </source>
</evidence>
<feature type="domain" description="PDZ" evidence="14">
    <location>
        <begin position="251"/>
        <end position="342"/>
    </location>
</feature>
<dbReference type="InterPro" id="IPR001478">
    <property type="entry name" value="PDZ"/>
</dbReference>
<keyword evidence="6" id="KW-0645">Protease</keyword>